<evidence type="ECO:0000313" key="2">
    <source>
        <dbReference type="Proteomes" id="UP001194098"/>
    </source>
</evidence>
<reference evidence="1" key="2">
    <citation type="journal article" date="2022" name="Nat. Biotechnol.">
        <title>Carbon-negative production of acetone and isopropanol by gas fermentation at industrial pilot scale.</title>
        <authorList>
            <person name="Liew F.E."/>
            <person name="Nogle R."/>
            <person name="Abdalla T."/>
            <person name="Rasor B.J."/>
            <person name="Canter C."/>
            <person name="Jensen R.O."/>
            <person name="Wang L."/>
            <person name="Strutz J."/>
            <person name="Chirania P."/>
            <person name="De Tissera S."/>
            <person name="Mueller A.P."/>
            <person name="Ruan Z."/>
            <person name="Gao A."/>
            <person name="Tran L."/>
            <person name="Engle N.L."/>
            <person name="Bromley J.C."/>
            <person name="Daniell J."/>
            <person name="Conrado R."/>
            <person name="Tschaplinski T.J."/>
            <person name="Giannone R.J."/>
            <person name="Hettich R.L."/>
            <person name="Karim A.S."/>
            <person name="Simpson S.D."/>
            <person name="Brown S.D."/>
            <person name="Leang C."/>
            <person name="Jewett M.C."/>
            <person name="Kopke M."/>
        </authorList>
    </citation>
    <scope>NUCLEOTIDE SEQUENCE</scope>
    <source>
        <strain evidence="1">DJ015</strain>
    </source>
</reference>
<dbReference type="EMBL" id="JABAGV010000027">
    <property type="protein sequence ID" value="MBC2475429.1"/>
    <property type="molecule type" value="Genomic_DNA"/>
</dbReference>
<protein>
    <submittedName>
        <fullName evidence="1">Uncharacterized protein</fullName>
    </submittedName>
</protein>
<dbReference type="RefSeq" id="WP_171780005.1">
    <property type="nucleotide sequence ID" value="NZ_JABAGV010000027.1"/>
</dbReference>
<proteinExistence type="predicted"/>
<dbReference type="AlphaFoldDB" id="A0AAW3W9E4"/>
<gene>
    <name evidence="1" type="ORF">HGI39_12035</name>
</gene>
<dbReference type="Proteomes" id="UP001194098">
    <property type="component" value="Unassembled WGS sequence"/>
</dbReference>
<sequence length="119" mass="14473">MDKMSEKLIKEIEKALNIKFYKWQRKYLLNEPMLIDMRMTGRCTGKTFVYIIKKLFEYPEPLVLTRRTEVLKVADWWCCDNREDSALRNPYLDWYKQELKSIYDNLNKAGIITRKVVFH</sequence>
<name>A0AAW3W9E4_CLOBE</name>
<organism evidence="1 2">
    <name type="scientific">Clostridium beijerinckii</name>
    <name type="common">Clostridium MP</name>
    <dbReference type="NCBI Taxonomy" id="1520"/>
    <lineage>
        <taxon>Bacteria</taxon>
        <taxon>Bacillati</taxon>
        <taxon>Bacillota</taxon>
        <taxon>Clostridia</taxon>
        <taxon>Eubacteriales</taxon>
        <taxon>Clostridiaceae</taxon>
        <taxon>Clostridium</taxon>
    </lineage>
</organism>
<reference evidence="1" key="1">
    <citation type="submission" date="2020-04" db="EMBL/GenBank/DDBJ databases">
        <authorList>
            <person name="Brown S."/>
        </authorList>
    </citation>
    <scope>NUCLEOTIDE SEQUENCE</scope>
    <source>
        <strain evidence="1">DJ015</strain>
    </source>
</reference>
<evidence type="ECO:0000313" key="1">
    <source>
        <dbReference type="EMBL" id="MBC2475429.1"/>
    </source>
</evidence>
<comment type="caution">
    <text evidence="1">The sequence shown here is derived from an EMBL/GenBank/DDBJ whole genome shotgun (WGS) entry which is preliminary data.</text>
</comment>
<accession>A0AAW3W9E4</accession>